<dbReference type="PANTHER" id="PTHR43394">
    <property type="entry name" value="ATP-DEPENDENT PERMEASE MDL1, MITOCHONDRIAL"/>
    <property type="match status" value="1"/>
</dbReference>
<dbReference type="InterPro" id="IPR003439">
    <property type="entry name" value="ABC_transporter-like_ATP-bd"/>
</dbReference>
<feature type="transmembrane region" description="Helical" evidence="7">
    <location>
        <begin position="152"/>
        <end position="175"/>
    </location>
</feature>
<comment type="subcellular location">
    <subcellularLocation>
        <location evidence="1">Cell membrane</location>
        <topology evidence="1">Multi-pass membrane protein</topology>
    </subcellularLocation>
</comment>
<dbReference type="PROSITE" id="PS00211">
    <property type="entry name" value="ABC_TRANSPORTER_1"/>
    <property type="match status" value="1"/>
</dbReference>
<name>A0A1G9JNI0_9BACT</name>
<dbReference type="Pfam" id="PF00664">
    <property type="entry name" value="ABC_membrane"/>
    <property type="match status" value="1"/>
</dbReference>
<dbReference type="Gene3D" id="1.20.1560.10">
    <property type="entry name" value="ABC transporter type 1, transmembrane domain"/>
    <property type="match status" value="1"/>
</dbReference>
<evidence type="ECO:0000256" key="6">
    <source>
        <dbReference type="ARBA" id="ARBA00023136"/>
    </source>
</evidence>
<dbReference type="STRING" id="246191.SAMN05660337_2866"/>
<evidence type="ECO:0000259" key="8">
    <source>
        <dbReference type="PROSITE" id="PS50893"/>
    </source>
</evidence>
<dbReference type="InterPro" id="IPR036640">
    <property type="entry name" value="ABC1_TM_sf"/>
</dbReference>
<dbReference type="InterPro" id="IPR039421">
    <property type="entry name" value="Type_1_exporter"/>
</dbReference>
<evidence type="ECO:0000256" key="4">
    <source>
        <dbReference type="ARBA" id="ARBA00022840"/>
    </source>
</evidence>
<dbReference type="PANTHER" id="PTHR43394:SF1">
    <property type="entry name" value="ATP-BINDING CASSETTE SUB-FAMILY B MEMBER 10, MITOCHONDRIAL"/>
    <property type="match status" value="1"/>
</dbReference>
<dbReference type="CDD" id="cd07346">
    <property type="entry name" value="ABC_6TM_exporters"/>
    <property type="match status" value="1"/>
</dbReference>
<gene>
    <name evidence="10" type="ORF">SAMN05660337_2866</name>
</gene>
<proteinExistence type="predicted"/>
<dbReference type="SUPFAM" id="SSF52540">
    <property type="entry name" value="P-loop containing nucleoside triphosphate hydrolases"/>
    <property type="match status" value="2"/>
</dbReference>
<evidence type="ECO:0000256" key="1">
    <source>
        <dbReference type="ARBA" id="ARBA00004651"/>
    </source>
</evidence>
<keyword evidence="2 7" id="KW-0812">Transmembrane</keyword>
<feature type="transmembrane region" description="Helical" evidence="7">
    <location>
        <begin position="17"/>
        <end position="36"/>
    </location>
</feature>
<dbReference type="Pfam" id="PF00005">
    <property type="entry name" value="ABC_tran"/>
    <property type="match status" value="2"/>
</dbReference>
<dbReference type="InterPro" id="IPR017871">
    <property type="entry name" value="ABC_transporter-like_CS"/>
</dbReference>
<evidence type="ECO:0000256" key="2">
    <source>
        <dbReference type="ARBA" id="ARBA00022692"/>
    </source>
</evidence>
<feature type="domain" description="ABC transporter" evidence="8">
    <location>
        <begin position="337"/>
        <end position="830"/>
    </location>
</feature>
<dbReference type="GO" id="GO:0016887">
    <property type="term" value="F:ATP hydrolysis activity"/>
    <property type="evidence" value="ECO:0007669"/>
    <property type="project" value="InterPro"/>
</dbReference>
<protein>
    <submittedName>
        <fullName evidence="10">ABC-type multidrug transport system, ATPase and permease component</fullName>
    </submittedName>
</protein>
<dbReference type="Proteomes" id="UP000199053">
    <property type="component" value="Unassembled WGS sequence"/>
</dbReference>
<organism evidence="10 11">
    <name type="scientific">Maridesulfovibrio ferrireducens</name>
    <dbReference type="NCBI Taxonomy" id="246191"/>
    <lineage>
        <taxon>Bacteria</taxon>
        <taxon>Pseudomonadati</taxon>
        <taxon>Thermodesulfobacteriota</taxon>
        <taxon>Desulfovibrionia</taxon>
        <taxon>Desulfovibrionales</taxon>
        <taxon>Desulfovibrionaceae</taxon>
        <taxon>Maridesulfovibrio</taxon>
    </lineage>
</organism>
<dbReference type="Gene3D" id="3.40.50.300">
    <property type="entry name" value="P-loop containing nucleotide triphosphate hydrolases"/>
    <property type="match status" value="2"/>
</dbReference>
<evidence type="ECO:0000256" key="7">
    <source>
        <dbReference type="SAM" id="Phobius"/>
    </source>
</evidence>
<dbReference type="GO" id="GO:0005886">
    <property type="term" value="C:plasma membrane"/>
    <property type="evidence" value="ECO:0007669"/>
    <property type="project" value="UniProtKB-SubCell"/>
</dbReference>
<feature type="transmembrane region" description="Helical" evidence="7">
    <location>
        <begin position="57"/>
        <end position="78"/>
    </location>
</feature>
<sequence length="832" mass="93720">MTITKRSLMYWVKTSNFKLQMILLVVILVTVAARVIPLEMQKLIINQAISMRKVDLLVRYCTFYIIAVVSASLLKYAITTLQTYIGQEALAKMRKGLYAHILTLPLGFFRKANPGMVVSSLITELSPAGEYVGQSIAVPVTNVLTLITFATYLFYLNPTMAAISIALYPFVIYLVPKLQKRSNNANKQRVDTTRNLSSHINETISGIHEIHGNGSYRIENRKYGSFVDRLFKIRITWILYKQGIKVLNSFFQNLGPFLLFLVGGYLAIQGKFDLGALVAFLSAYEKIYDPWKELMDFYQVHNDATVRYERVMEYFDYEPEFKLEPTDRAPIKLTGAIDIQNLGFTVSGGIKLLKQINLKLKPGEQLALVGFSGSGKSTLAQCVSQLYKYTGGSVKIDGYEVGELTKADMVHSMGIVAQEPFIFSGSIKDNLLYSCAAVLEGDPEAEQKMPSRDHMIESIQQAGIFVDVLRFGLNTLVDSEQDKELSERLLMVRKNFHSDFGEKFAEHVEFYEEGKYLDYSTVAGNIIFGSAMDKSFAGKNLATNEYFINFLKETQLETPLLSLGRETAKQAVDILGDLPQEEIFFEQSPIPTEDFEDYKQLAARLDHNTLQEIKGKDRDMLLQLALNFIPGKHKIVALPSVLKTLILDGRQMFFNKVSVEKPDSFSFFKIAEYIPSQTILDNILFGKPKTDHPQIQDAINQSMIQLLIEEDLLETVVELGMGFEVGTKGDKLSGGQKQKLAIARTFLKNPPIMIMDEATSALDNRSQNRIQGLLETKWKGKSTLISVIHRLDTIKNYDKVAVMKAGKLMEIGPYDELIAKKGLLYELIHGAK</sequence>
<dbReference type="GO" id="GO:0005524">
    <property type="term" value="F:ATP binding"/>
    <property type="evidence" value="ECO:0007669"/>
    <property type="project" value="UniProtKB-KW"/>
</dbReference>
<keyword evidence="3" id="KW-0547">Nucleotide-binding</keyword>
<keyword evidence="4" id="KW-0067">ATP-binding</keyword>
<keyword evidence="6 7" id="KW-0472">Membrane</keyword>
<dbReference type="InterPro" id="IPR027417">
    <property type="entry name" value="P-loop_NTPase"/>
</dbReference>
<dbReference type="PROSITE" id="PS50929">
    <property type="entry name" value="ABC_TM1F"/>
    <property type="match status" value="1"/>
</dbReference>
<dbReference type="InterPro" id="IPR003593">
    <property type="entry name" value="AAA+_ATPase"/>
</dbReference>
<keyword evidence="11" id="KW-1185">Reference proteome</keyword>
<dbReference type="PROSITE" id="PS50893">
    <property type="entry name" value="ABC_TRANSPORTER_2"/>
    <property type="match status" value="1"/>
</dbReference>
<dbReference type="GO" id="GO:0015421">
    <property type="term" value="F:ABC-type oligopeptide transporter activity"/>
    <property type="evidence" value="ECO:0007669"/>
    <property type="project" value="TreeGrafter"/>
</dbReference>
<dbReference type="EMBL" id="FNGA01000004">
    <property type="protein sequence ID" value="SDL38694.1"/>
    <property type="molecule type" value="Genomic_DNA"/>
</dbReference>
<keyword evidence="5 7" id="KW-1133">Transmembrane helix</keyword>
<evidence type="ECO:0000313" key="10">
    <source>
        <dbReference type="EMBL" id="SDL38694.1"/>
    </source>
</evidence>
<dbReference type="RefSeq" id="WP_342025865.1">
    <property type="nucleotide sequence ID" value="NZ_FNGA01000004.1"/>
</dbReference>
<reference evidence="11" key="1">
    <citation type="submission" date="2016-10" db="EMBL/GenBank/DDBJ databases">
        <authorList>
            <person name="Varghese N."/>
            <person name="Submissions S."/>
        </authorList>
    </citation>
    <scope>NUCLEOTIDE SEQUENCE [LARGE SCALE GENOMIC DNA]</scope>
    <source>
        <strain evidence="11">DSM 16995</strain>
    </source>
</reference>
<evidence type="ECO:0000256" key="3">
    <source>
        <dbReference type="ARBA" id="ARBA00022741"/>
    </source>
</evidence>
<evidence type="ECO:0000259" key="9">
    <source>
        <dbReference type="PROSITE" id="PS50929"/>
    </source>
</evidence>
<dbReference type="InterPro" id="IPR011527">
    <property type="entry name" value="ABC1_TM_dom"/>
</dbReference>
<evidence type="ECO:0000256" key="5">
    <source>
        <dbReference type="ARBA" id="ARBA00022989"/>
    </source>
</evidence>
<feature type="transmembrane region" description="Helical" evidence="7">
    <location>
        <begin position="250"/>
        <end position="268"/>
    </location>
</feature>
<evidence type="ECO:0000313" key="11">
    <source>
        <dbReference type="Proteomes" id="UP000199053"/>
    </source>
</evidence>
<dbReference type="SMART" id="SM00382">
    <property type="entry name" value="AAA"/>
    <property type="match status" value="1"/>
</dbReference>
<feature type="domain" description="ABC transmembrane type-1" evidence="9">
    <location>
        <begin position="22"/>
        <end position="303"/>
    </location>
</feature>
<accession>A0A1G9JNI0</accession>
<dbReference type="SUPFAM" id="SSF90123">
    <property type="entry name" value="ABC transporter transmembrane region"/>
    <property type="match status" value="1"/>
</dbReference>
<dbReference type="AlphaFoldDB" id="A0A1G9JNI0"/>